<sequence>MSQPVDDDSDRVQMNMAREDWVKFQAWEQQRNVLQATSSAPKAIEKHLRFFLPTENIFFLVENMLYSVPRAPFERQSSAFTGKSLTEDDPLILVDVKVADFDHFLSILYPSDRGMSATTVDEWAAILHLAIKWGFEFIRTLSTKHIARIATDIDKIVLGRQYGVNPWLLDAFVAVCIREQSLTTEEGRRMKVEDIIGINAIRQQFGFGAQLKVTHSVLVVEISTRFGLAAPGATIGSPLPLASDKSESTSSAHVNGGLAAPTRDGTILAVPIQVPSMFADELGSEASAKAAAELRRAQMAKERELTDCALYEYYSSAVYSKRFSKFDNGLVLEAVRNMRRENYKQDLVDFIGGYIAEESLSTVP</sequence>
<dbReference type="OrthoDB" id="2367075at2759"/>
<evidence type="ECO:0008006" key="3">
    <source>
        <dbReference type="Google" id="ProtNLM"/>
    </source>
</evidence>
<dbReference type="AlphaFoldDB" id="A0A166WJI8"/>
<proteinExistence type="predicted"/>
<protein>
    <recommendedName>
        <fullName evidence="3">BTB domain-containing protein</fullName>
    </recommendedName>
</protein>
<organism evidence="1 2">
    <name type="scientific">Athelia psychrophila</name>
    <dbReference type="NCBI Taxonomy" id="1759441"/>
    <lineage>
        <taxon>Eukaryota</taxon>
        <taxon>Fungi</taxon>
        <taxon>Dikarya</taxon>
        <taxon>Basidiomycota</taxon>
        <taxon>Agaricomycotina</taxon>
        <taxon>Agaricomycetes</taxon>
        <taxon>Agaricomycetidae</taxon>
        <taxon>Atheliales</taxon>
        <taxon>Atheliaceae</taxon>
        <taxon>Athelia</taxon>
    </lineage>
</organism>
<name>A0A166WJI8_9AGAM</name>
<dbReference type="Proteomes" id="UP000076532">
    <property type="component" value="Unassembled WGS sequence"/>
</dbReference>
<gene>
    <name evidence="1" type="ORF">FIBSPDRAFT_1035806</name>
</gene>
<evidence type="ECO:0000313" key="2">
    <source>
        <dbReference type="Proteomes" id="UP000076532"/>
    </source>
</evidence>
<reference evidence="1 2" key="1">
    <citation type="journal article" date="2016" name="Mol. Biol. Evol.">
        <title>Comparative Genomics of Early-Diverging Mushroom-Forming Fungi Provides Insights into the Origins of Lignocellulose Decay Capabilities.</title>
        <authorList>
            <person name="Nagy L.G."/>
            <person name="Riley R."/>
            <person name="Tritt A."/>
            <person name="Adam C."/>
            <person name="Daum C."/>
            <person name="Floudas D."/>
            <person name="Sun H."/>
            <person name="Yadav J.S."/>
            <person name="Pangilinan J."/>
            <person name="Larsson K.H."/>
            <person name="Matsuura K."/>
            <person name="Barry K."/>
            <person name="Labutti K."/>
            <person name="Kuo R."/>
            <person name="Ohm R.A."/>
            <person name="Bhattacharya S.S."/>
            <person name="Shirouzu T."/>
            <person name="Yoshinaga Y."/>
            <person name="Martin F.M."/>
            <person name="Grigoriev I.V."/>
            <person name="Hibbett D.S."/>
        </authorList>
    </citation>
    <scope>NUCLEOTIDE SEQUENCE [LARGE SCALE GENOMIC DNA]</scope>
    <source>
        <strain evidence="1 2">CBS 109695</strain>
    </source>
</reference>
<dbReference type="EMBL" id="KV417481">
    <property type="protein sequence ID" value="KZP33823.1"/>
    <property type="molecule type" value="Genomic_DNA"/>
</dbReference>
<evidence type="ECO:0000313" key="1">
    <source>
        <dbReference type="EMBL" id="KZP33823.1"/>
    </source>
</evidence>
<accession>A0A166WJI8</accession>
<keyword evidence="2" id="KW-1185">Reference proteome</keyword>